<dbReference type="Pfam" id="PF00168">
    <property type="entry name" value="C2"/>
    <property type="match status" value="2"/>
</dbReference>
<dbReference type="AlphaFoldDB" id="A0A7J8XJY8"/>
<gene>
    <name evidence="2" type="ORF">Goari_015136</name>
</gene>
<dbReference type="Gene3D" id="2.60.40.150">
    <property type="entry name" value="C2 domain"/>
    <property type="match status" value="2"/>
</dbReference>
<dbReference type="SUPFAM" id="SSF49562">
    <property type="entry name" value="C2 domain (Calcium/lipid-binding domain, CaLB)"/>
    <property type="match status" value="2"/>
</dbReference>
<name>A0A7J8XJY8_GOSAI</name>
<dbReference type="GO" id="GO:0004523">
    <property type="term" value="F:RNA-DNA hybrid ribonuclease activity"/>
    <property type="evidence" value="ECO:0007669"/>
    <property type="project" value="InterPro"/>
</dbReference>
<dbReference type="InterPro" id="IPR044750">
    <property type="entry name" value="C2_SRC2/BAP"/>
</dbReference>
<protein>
    <recommendedName>
        <fullName evidence="1">C2 domain-containing protein</fullName>
    </recommendedName>
</protein>
<evidence type="ECO:0000259" key="1">
    <source>
        <dbReference type="PROSITE" id="PS50004"/>
    </source>
</evidence>
<dbReference type="GO" id="GO:0006952">
    <property type="term" value="P:defense response"/>
    <property type="evidence" value="ECO:0007669"/>
    <property type="project" value="InterPro"/>
</dbReference>
<organism evidence="2 3">
    <name type="scientific">Gossypium aridum</name>
    <name type="common">American cotton</name>
    <name type="synonym">Erioxylum aridum</name>
    <dbReference type="NCBI Taxonomy" id="34290"/>
    <lineage>
        <taxon>Eukaryota</taxon>
        <taxon>Viridiplantae</taxon>
        <taxon>Streptophyta</taxon>
        <taxon>Embryophyta</taxon>
        <taxon>Tracheophyta</taxon>
        <taxon>Spermatophyta</taxon>
        <taxon>Magnoliopsida</taxon>
        <taxon>eudicotyledons</taxon>
        <taxon>Gunneridae</taxon>
        <taxon>Pentapetalae</taxon>
        <taxon>rosids</taxon>
        <taxon>malvids</taxon>
        <taxon>Malvales</taxon>
        <taxon>Malvaceae</taxon>
        <taxon>Malvoideae</taxon>
        <taxon>Gossypium</taxon>
    </lineage>
</organism>
<dbReference type="EMBL" id="JABFAA010000007">
    <property type="protein sequence ID" value="MBA0687621.1"/>
    <property type="molecule type" value="Genomic_DNA"/>
</dbReference>
<dbReference type="InterPro" id="IPR035892">
    <property type="entry name" value="C2_domain_sf"/>
</dbReference>
<dbReference type="Proteomes" id="UP000593577">
    <property type="component" value="Unassembled WGS sequence"/>
</dbReference>
<dbReference type="Pfam" id="PF13456">
    <property type="entry name" value="RVT_3"/>
    <property type="match status" value="1"/>
</dbReference>
<feature type="domain" description="C2" evidence="1">
    <location>
        <begin position="1"/>
        <end position="110"/>
    </location>
</feature>
<evidence type="ECO:0000313" key="3">
    <source>
        <dbReference type="Proteomes" id="UP000593577"/>
    </source>
</evidence>
<dbReference type="SMART" id="SM00239">
    <property type="entry name" value="C2"/>
    <property type="match status" value="2"/>
</dbReference>
<keyword evidence="3" id="KW-1185">Reference proteome</keyword>
<dbReference type="InterPro" id="IPR002156">
    <property type="entry name" value="RNaseH_domain"/>
</dbReference>
<sequence length="653" mass="71937">MECGRLEIDVISVHDLKVDDLFSTMAVYVVVSIDGDHPSRQRTPIGEGRGSNRQWNHTVKFNVDEAAVRRDLLTVAFCLKSDCELGVIEIGTANVSVKELHYIDHRNEISAVPISLYGITKGMLNFKYKFSEKCNKVVPPPPFTADGSKNFGKNRRKPPTMMYPPLPMMYQMAAMGYLPMYPPHANGNPEWSFWYPPMADYPYPPPPGSGYPPYGYQQPPFRGHGCGGMRGGDYFEDAREDFEDYFEDAYQDFADYFAGAHKDFQTDSLEIVKAIEDRHSIDSNSALVKRIQKILQNEGQWPLKYISREDNRVVDCLAKLPSDRKDDMHVFVEASRKLLIVLSSDRVSGSFTLEKTMEFRPLEIKVISAKDLKDVNLFTKMDVYVIVSINGDSRTAQRTPVDKNGGSNPEWNYTVRFTVDEAAARQNGLTVVFSLKSQRQLGDKDIGTVQVPVKELLDNGDGNGKGQNNLSYAVRLPNGKAKGVLHFSYKFGDKFTQPPVTVAGAMNVDKQWGNEKPVMAYPPPGSGYMDKPAMAYPPPATGYPGPSSAYPPSHGAYPPPPQTASYPYPQPGGGYPPYGYQQAPVQGYGYPGQGGYSGYPPVQKPQKPKKGGGGMGAGLGLGLAGGLLGGMLIGDMVGDAYEAGLEDGFDFDF</sequence>
<dbReference type="PROSITE" id="PS50004">
    <property type="entry name" value="C2"/>
    <property type="match status" value="2"/>
</dbReference>
<reference evidence="2 3" key="1">
    <citation type="journal article" date="2019" name="Genome Biol. Evol.">
        <title>Insights into the evolution of the New World diploid cottons (Gossypium, subgenus Houzingenia) based on genome sequencing.</title>
        <authorList>
            <person name="Grover C.E."/>
            <person name="Arick M.A. 2nd"/>
            <person name="Thrash A."/>
            <person name="Conover J.L."/>
            <person name="Sanders W.S."/>
            <person name="Peterson D.G."/>
            <person name="Frelichowski J.E."/>
            <person name="Scheffler J.A."/>
            <person name="Scheffler B.E."/>
            <person name="Wendel J.F."/>
        </authorList>
    </citation>
    <scope>NUCLEOTIDE SEQUENCE [LARGE SCALE GENOMIC DNA]</scope>
    <source>
        <strain evidence="2">185</strain>
        <tissue evidence="2">Leaf</tissue>
    </source>
</reference>
<proteinExistence type="predicted"/>
<dbReference type="GO" id="GO:0003676">
    <property type="term" value="F:nucleic acid binding"/>
    <property type="evidence" value="ECO:0007669"/>
    <property type="project" value="InterPro"/>
</dbReference>
<dbReference type="InterPro" id="IPR000008">
    <property type="entry name" value="C2_dom"/>
</dbReference>
<dbReference type="PANTHER" id="PTHR32246">
    <property type="entry name" value="INGRESSION PROTEIN FIC1"/>
    <property type="match status" value="1"/>
</dbReference>
<dbReference type="CDD" id="cd04051">
    <property type="entry name" value="C2_SRC2_like"/>
    <property type="match status" value="1"/>
</dbReference>
<feature type="domain" description="C2" evidence="1">
    <location>
        <begin position="343"/>
        <end position="466"/>
    </location>
</feature>
<comment type="caution">
    <text evidence="2">The sequence shown here is derived from an EMBL/GenBank/DDBJ whole genome shotgun (WGS) entry which is preliminary data.</text>
</comment>
<accession>A0A7J8XJY8</accession>
<evidence type="ECO:0000313" key="2">
    <source>
        <dbReference type="EMBL" id="MBA0687621.1"/>
    </source>
</evidence>
<dbReference type="PANTHER" id="PTHR32246:SF158">
    <property type="entry name" value="C2 DOMAIN-CONTAINING PROTEIN"/>
    <property type="match status" value="1"/>
</dbReference>